<dbReference type="Proteomes" id="UP000005850">
    <property type="component" value="Chromosome"/>
</dbReference>
<accession>A0A075R0R8</accession>
<dbReference type="STRING" id="1042163.BRLA_c011190"/>
<proteinExistence type="predicted"/>
<evidence type="ECO:0000313" key="2">
    <source>
        <dbReference type="Proteomes" id="UP000005850"/>
    </source>
</evidence>
<dbReference type="EMBL" id="CP007806">
    <property type="protein sequence ID" value="AIG25459.1"/>
    <property type="molecule type" value="Genomic_DNA"/>
</dbReference>
<sequence>MLQNKGKWLLASITALTLLSGCTYESAPKEFVKLEDTAPAGITPAENPAAVLRAALEKGKSSFEMMKNGVKTEVDPSKYWFSGYVKNRMMSRETTSMFDGIVEGPDAYQVTGRIARQEFVYYRKGDERYIFKGGNWITAREEPLPVDVFRGYEAWLPFLDKAVQMPDEKVISTETIPYQIKITGKEWVEKADSDLFAAFKEQLQDRPDINEILANTTIKMTVGIGKDDGLIHSYQTWIILPIPGGGYMDQEVKFTFFKYGENIKMKDPEEVKKYLLD</sequence>
<keyword evidence="2" id="KW-1185">Reference proteome</keyword>
<evidence type="ECO:0008006" key="3">
    <source>
        <dbReference type="Google" id="ProtNLM"/>
    </source>
</evidence>
<dbReference type="KEGG" id="blr:BRLA_c011190"/>
<evidence type="ECO:0000313" key="1">
    <source>
        <dbReference type="EMBL" id="AIG25459.1"/>
    </source>
</evidence>
<dbReference type="RefSeq" id="WP_003335003.1">
    <property type="nucleotide sequence ID" value="NZ_CP007806.1"/>
</dbReference>
<protein>
    <recommendedName>
        <fullName evidence="3">Lipoprotein</fullName>
    </recommendedName>
</protein>
<gene>
    <name evidence="1" type="ORF">BRLA_c011190</name>
</gene>
<organism evidence="1 2">
    <name type="scientific">Brevibacillus laterosporus LMG 15441</name>
    <dbReference type="NCBI Taxonomy" id="1042163"/>
    <lineage>
        <taxon>Bacteria</taxon>
        <taxon>Bacillati</taxon>
        <taxon>Bacillota</taxon>
        <taxon>Bacilli</taxon>
        <taxon>Bacillales</taxon>
        <taxon>Paenibacillaceae</taxon>
        <taxon>Brevibacillus</taxon>
    </lineage>
</organism>
<dbReference type="AlphaFoldDB" id="A0A075R0R8"/>
<name>A0A075R0R8_BRELA</name>
<dbReference type="PROSITE" id="PS51257">
    <property type="entry name" value="PROKAR_LIPOPROTEIN"/>
    <property type="match status" value="1"/>
</dbReference>
<reference evidence="1 2" key="1">
    <citation type="journal article" date="2011" name="J. Bacteriol.">
        <title>Genome sequence of Brevibacillus laterosporus LMG 15441, a pathogen of invertebrates.</title>
        <authorList>
            <person name="Djukic M."/>
            <person name="Poehlein A."/>
            <person name="Thurmer A."/>
            <person name="Daniel R."/>
        </authorList>
    </citation>
    <scope>NUCLEOTIDE SEQUENCE [LARGE SCALE GENOMIC DNA]</scope>
    <source>
        <strain evidence="1 2">LMG 15441</strain>
    </source>
</reference>
<dbReference type="HOGENOM" id="CLU_1021847_0_0_9"/>
<dbReference type="eggNOG" id="ENOG5032V88">
    <property type="taxonomic scope" value="Bacteria"/>
</dbReference>